<gene>
    <name evidence="2" type="ORF">M421DRAFT_417499</name>
</gene>
<dbReference type="RefSeq" id="XP_033451987.1">
    <property type="nucleotide sequence ID" value="XM_033591488.1"/>
</dbReference>
<keyword evidence="3" id="KW-1185">Reference proteome</keyword>
<dbReference type="GeneID" id="54349156"/>
<dbReference type="Proteomes" id="UP000800082">
    <property type="component" value="Unassembled WGS sequence"/>
</dbReference>
<organism evidence="2 3">
    <name type="scientific">Didymella exigua CBS 183.55</name>
    <dbReference type="NCBI Taxonomy" id="1150837"/>
    <lineage>
        <taxon>Eukaryota</taxon>
        <taxon>Fungi</taxon>
        <taxon>Dikarya</taxon>
        <taxon>Ascomycota</taxon>
        <taxon>Pezizomycotina</taxon>
        <taxon>Dothideomycetes</taxon>
        <taxon>Pleosporomycetidae</taxon>
        <taxon>Pleosporales</taxon>
        <taxon>Pleosporineae</taxon>
        <taxon>Didymellaceae</taxon>
        <taxon>Didymella</taxon>
    </lineage>
</organism>
<keyword evidence="1" id="KW-1133">Transmembrane helix</keyword>
<sequence>MSGSGLRIVPPQTALFESVADMDRRVSPDAVFMFNSGPGTNWEVRQRNLKRLQRLWIVIGNGTLTLQCALFSLVRLHAPIRLLDVVLL</sequence>
<evidence type="ECO:0000256" key="1">
    <source>
        <dbReference type="SAM" id="Phobius"/>
    </source>
</evidence>
<feature type="transmembrane region" description="Helical" evidence="1">
    <location>
        <begin position="55"/>
        <end position="78"/>
    </location>
</feature>
<dbReference type="OrthoDB" id="9986861at2759"/>
<accession>A0A6A5RVX0</accession>
<name>A0A6A5RVX0_9PLEO</name>
<dbReference type="AlphaFoldDB" id="A0A6A5RVX0"/>
<keyword evidence="1" id="KW-0472">Membrane</keyword>
<evidence type="ECO:0000313" key="2">
    <source>
        <dbReference type="EMBL" id="KAF1931739.1"/>
    </source>
</evidence>
<protein>
    <submittedName>
        <fullName evidence="2">Uncharacterized protein</fullName>
    </submittedName>
</protein>
<reference evidence="2" key="1">
    <citation type="journal article" date="2020" name="Stud. Mycol.">
        <title>101 Dothideomycetes genomes: a test case for predicting lifestyles and emergence of pathogens.</title>
        <authorList>
            <person name="Haridas S."/>
            <person name="Albert R."/>
            <person name="Binder M."/>
            <person name="Bloem J."/>
            <person name="Labutti K."/>
            <person name="Salamov A."/>
            <person name="Andreopoulos B."/>
            <person name="Baker S."/>
            <person name="Barry K."/>
            <person name="Bills G."/>
            <person name="Bluhm B."/>
            <person name="Cannon C."/>
            <person name="Castanera R."/>
            <person name="Culley D."/>
            <person name="Daum C."/>
            <person name="Ezra D."/>
            <person name="Gonzalez J."/>
            <person name="Henrissat B."/>
            <person name="Kuo A."/>
            <person name="Liang C."/>
            <person name="Lipzen A."/>
            <person name="Lutzoni F."/>
            <person name="Magnuson J."/>
            <person name="Mondo S."/>
            <person name="Nolan M."/>
            <person name="Ohm R."/>
            <person name="Pangilinan J."/>
            <person name="Park H.-J."/>
            <person name="Ramirez L."/>
            <person name="Alfaro M."/>
            <person name="Sun H."/>
            <person name="Tritt A."/>
            <person name="Yoshinaga Y."/>
            <person name="Zwiers L.-H."/>
            <person name="Turgeon B."/>
            <person name="Goodwin S."/>
            <person name="Spatafora J."/>
            <person name="Crous P."/>
            <person name="Grigoriev I."/>
        </authorList>
    </citation>
    <scope>NUCLEOTIDE SEQUENCE</scope>
    <source>
        <strain evidence="2">CBS 183.55</strain>
    </source>
</reference>
<keyword evidence="1" id="KW-0812">Transmembrane</keyword>
<dbReference type="EMBL" id="ML978960">
    <property type="protein sequence ID" value="KAF1931739.1"/>
    <property type="molecule type" value="Genomic_DNA"/>
</dbReference>
<evidence type="ECO:0000313" key="3">
    <source>
        <dbReference type="Proteomes" id="UP000800082"/>
    </source>
</evidence>
<proteinExistence type="predicted"/>